<dbReference type="InterPro" id="IPR012674">
    <property type="entry name" value="Calycin"/>
</dbReference>
<dbReference type="PROSITE" id="PS51257">
    <property type="entry name" value="PROKAR_LIPOPROTEIN"/>
    <property type="match status" value="1"/>
</dbReference>
<dbReference type="Pfam" id="PF08212">
    <property type="entry name" value="Lipocalin_2"/>
    <property type="match status" value="1"/>
</dbReference>
<accession>A0ABX7M452</accession>
<keyword evidence="5" id="KW-1185">Reference proteome</keyword>
<name>A0ABX7M452_9RHOO</name>
<dbReference type="PRINTS" id="PR01171">
    <property type="entry name" value="BCTLIPOCALIN"/>
</dbReference>
<dbReference type="PANTHER" id="PTHR10612:SF34">
    <property type="entry name" value="APOLIPOPROTEIN D"/>
    <property type="match status" value="1"/>
</dbReference>
<dbReference type="InterPro" id="IPR022271">
    <property type="entry name" value="Lipocalin_ApoD"/>
</dbReference>
<comment type="function">
    <text evidence="2">Involved in the storage or transport of lipids necessary for membrane maintenance under stressful conditions. Displays a binding preference for lysophospholipids.</text>
</comment>
<dbReference type="CDD" id="cd19438">
    <property type="entry name" value="lipocalin_Blc-like"/>
    <property type="match status" value="1"/>
</dbReference>
<comment type="subunit">
    <text evidence="2">Homodimer.</text>
</comment>
<dbReference type="Gene3D" id="2.40.128.20">
    <property type="match status" value="1"/>
</dbReference>
<keyword evidence="2" id="KW-0732">Signal</keyword>
<dbReference type="PANTHER" id="PTHR10612">
    <property type="entry name" value="APOLIPOPROTEIN D"/>
    <property type="match status" value="1"/>
</dbReference>
<dbReference type="InterPro" id="IPR002446">
    <property type="entry name" value="Lipocalin_bac"/>
</dbReference>
<dbReference type="PIRSF" id="PIRSF036893">
    <property type="entry name" value="Lipocalin_ApoD"/>
    <property type="match status" value="1"/>
</dbReference>
<dbReference type="InterPro" id="IPR000566">
    <property type="entry name" value="Lipocln_cytosolic_FA-bd_dom"/>
</dbReference>
<feature type="signal peptide" evidence="2">
    <location>
        <begin position="1"/>
        <end position="27"/>
    </location>
</feature>
<evidence type="ECO:0000259" key="3">
    <source>
        <dbReference type="Pfam" id="PF08212"/>
    </source>
</evidence>
<keyword evidence="2" id="KW-0446">Lipid-binding</keyword>
<dbReference type="SUPFAM" id="SSF50814">
    <property type="entry name" value="Lipocalins"/>
    <property type="match status" value="1"/>
</dbReference>
<reference evidence="4 5" key="1">
    <citation type="submission" date="2021-02" db="EMBL/GenBank/DDBJ databases">
        <title>Niveibacterium changnyeongensis HC41.</title>
        <authorList>
            <person name="Kang M."/>
        </authorList>
    </citation>
    <scope>NUCLEOTIDE SEQUENCE [LARGE SCALE GENOMIC DNA]</scope>
    <source>
        <strain evidence="4 5">HC41</strain>
    </source>
</reference>
<sequence>MFSLRRIALRRIFLPLAALVLAGCATAPPEGITSVTPFDAARYTGKWYEIARLDHSFERGLSDVSARYRQQADGSIEVINRGFDAQKNDWREAVGRALFIGDTNRASLKVSFFGPFYGGYHVVRLDPDYRWAMVVGPSRDYLWILARDKQLAPEVRDQLIRDAQVLGLPTDKLVWVTHSRSDG</sequence>
<evidence type="ECO:0000313" key="5">
    <source>
        <dbReference type="Proteomes" id="UP000663570"/>
    </source>
</evidence>
<organism evidence="4 5">
    <name type="scientific">Niveibacterium microcysteis</name>
    <dbReference type="NCBI Taxonomy" id="2811415"/>
    <lineage>
        <taxon>Bacteria</taxon>
        <taxon>Pseudomonadati</taxon>
        <taxon>Pseudomonadota</taxon>
        <taxon>Betaproteobacteria</taxon>
        <taxon>Rhodocyclales</taxon>
        <taxon>Rhodocyclaceae</taxon>
        <taxon>Niveibacterium</taxon>
    </lineage>
</organism>
<evidence type="ECO:0000313" key="4">
    <source>
        <dbReference type="EMBL" id="QSI75553.1"/>
    </source>
</evidence>
<dbReference type="InterPro" id="IPR047202">
    <property type="entry name" value="Lipocalin_Blc-like_dom"/>
</dbReference>
<keyword evidence="2" id="KW-0998">Cell outer membrane</keyword>
<feature type="domain" description="Lipocalin/cytosolic fatty-acid binding" evidence="3">
    <location>
        <begin position="39"/>
        <end position="177"/>
    </location>
</feature>
<evidence type="ECO:0000256" key="2">
    <source>
        <dbReference type="PIRNR" id="PIRNR036893"/>
    </source>
</evidence>
<gene>
    <name evidence="4" type="ORF">JY500_13735</name>
</gene>
<comment type="similarity">
    <text evidence="1 2">Belongs to the calycin superfamily. Lipocalin family.</text>
</comment>
<protein>
    <recommendedName>
        <fullName evidence="2">Outer membrane lipoprotein Blc</fullName>
    </recommendedName>
</protein>
<dbReference type="EMBL" id="CP071060">
    <property type="protein sequence ID" value="QSI75553.1"/>
    <property type="molecule type" value="Genomic_DNA"/>
</dbReference>
<dbReference type="Proteomes" id="UP000663570">
    <property type="component" value="Chromosome"/>
</dbReference>
<dbReference type="RefSeq" id="WP_206253211.1">
    <property type="nucleotide sequence ID" value="NZ_CP071060.1"/>
</dbReference>
<feature type="chain" id="PRO_5045016663" description="Outer membrane lipoprotein Blc" evidence="2">
    <location>
        <begin position="28"/>
        <end position="183"/>
    </location>
</feature>
<comment type="subcellular location">
    <subcellularLocation>
        <location evidence="2">Cell outer membrane</location>
    </subcellularLocation>
</comment>
<proteinExistence type="inferred from homology"/>
<evidence type="ECO:0000256" key="1">
    <source>
        <dbReference type="ARBA" id="ARBA00006889"/>
    </source>
</evidence>
<keyword evidence="2" id="KW-0472">Membrane</keyword>
<keyword evidence="2" id="KW-0449">Lipoprotein</keyword>